<accession>A0A369KRJ9</accession>
<evidence type="ECO:0000313" key="2">
    <source>
        <dbReference type="EMBL" id="RDB35335.1"/>
    </source>
</evidence>
<keyword evidence="1" id="KW-0732">Signal</keyword>
<feature type="chain" id="PRO_5016901952" evidence="1">
    <location>
        <begin position="25"/>
        <end position="136"/>
    </location>
</feature>
<sequence>MRILKKNCFLAFLTLFLFCPKSHAQLKESGTVGPGSYDAACYGGQAGFGGIYCPSAGAGVSYKSTIDGGIGYFIAGGIMTFAVSPQDLVGRPITASGGGYFYVHIDFWDQITGEKVAWFNGGGSVFGGFTSSGHFL</sequence>
<organism evidence="2 3">
    <name type="scientific">Spirobacillus cienkowskii</name>
    <dbReference type="NCBI Taxonomy" id="495820"/>
    <lineage>
        <taxon>Bacteria</taxon>
        <taxon>Pseudomonadati</taxon>
        <taxon>Bdellovibrionota</taxon>
        <taxon>Oligoflexia</taxon>
        <taxon>Silvanigrellales</taxon>
        <taxon>Spirobacillus</taxon>
    </lineage>
</organism>
<protein>
    <submittedName>
        <fullName evidence="2">Uncharacterized protein</fullName>
    </submittedName>
</protein>
<dbReference type="EMBL" id="QOVW01000089">
    <property type="protein sequence ID" value="RDB35335.1"/>
    <property type="molecule type" value="Genomic_DNA"/>
</dbReference>
<dbReference type="Proteomes" id="UP000253934">
    <property type="component" value="Unassembled WGS sequence"/>
</dbReference>
<evidence type="ECO:0000256" key="1">
    <source>
        <dbReference type="SAM" id="SignalP"/>
    </source>
</evidence>
<gene>
    <name evidence="2" type="ORF">DCC88_10590</name>
</gene>
<comment type="caution">
    <text evidence="2">The sequence shown here is derived from an EMBL/GenBank/DDBJ whole genome shotgun (WGS) entry which is preliminary data.</text>
</comment>
<feature type="signal peptide" evidence="1">
    <location>
        <begin position="1"/>
        <end position="24"/>
    </location>
</feature>
<proteinExistence type="predicted"/>
<evidence type="ECO:0000313" key="3">
    <source>
        <dbReference type="Proteomes" id="UP000253934"/>
    </source>
</evidence>
<keyword evidence="3" id="KW-1185">Reference proteome</keyword>
<dbReference type="RefSeq" id="WP_338636764.1">
    <property type="nucleotide sequence ID" value="NZ_CP146516.1"/>
</dbReference>
<reference evidence="2" key="1">
    <citation type="submission" date="2018-04" db="EMBL/GenBank/DDBJ databases">
        <title>Draft genome sequence of the Candidatus Spirobacillus cienkowskii, a pathogen of freshwater Daphnia species, reconstructed from hemolymph metagenomic reads.</title>
        <authorList>
            <person name="Bresciani L."/>
            <person name="Lemos L.N."/>
            <person name="Wale N."/>
            <person name="Lin J.Y."/>
            <person name="Fernandes G.R."/>
            <person name="Duffy M.A."/>
            <person name="Rodrigues J.M."/>
        </authorList>
    </citation>
    <scope>NUCLEOTIDE SEQUENCE [LARGE SCALE GENOMIC DNA]</scope>
    <source>
        <strain evidence="2">Binning01</strain>
    </source>
</reference>
<dbReference type="AlphaFoldDB" id="A0A369KRJ9"/>
<name>A0A369KRJ9_9BACT</name>